<comment type="similarity">
    <text evidence="3">Belongs to the acetyltransferase family. RimJ subfamily.</text>
</comment>
<keyword evidence="6" id="KW-1185">Reference proteome</keyword>
<dbReference type="Proteomes" id="UP001500503">
    <property type="component" value="Unassembled WGS sequence"/>
</dbReference>
<accession>A0ABP8Q2G2</accession>
<dbReference type="EMBL" id="BAABHF010000021">
    <property type="protein sequence ID" value="GAA4496237.1"/>
    <property type="molecule type" value="Genomic_DNA"/>
</dbReference>
<name>A0ABP8Q2G2_9ACTN</name>
<keyword evidence="2" id="KW-0012">Acyltransferase</keyword>
<organism evidence="5 6">
    <name type="scientific">Actinoallomurus oryzae</name>
    <dbReference type="NCBI Taxonomy" id="502180"/>
    <lineage>
        <taxon>Bacteria</taxon>
        <taxon>Bacillati</taxon>
        <taxon>Actinomycetota</taxon>
        <taxon>Actinomycetes</taxon>
        <taxon>Streptosporangiales</taxon>
        <taxon>Thermomonosporaceae</taxon>
        <taxon>Actinoallomurus</taxon>
    </lineage>
</organism>
<feature type="domain" description="N-acetyltransferase" evidence="4">
    <location>
        <begin position="4"/>
        <end position="160"/>
    </location>
</feature>
<dbReference type="PANTHER" id="PTHR43792">
    <property type="entry name" value="GNAT FAMILY, PUTATIVE (AFU_ORTHOLOGUE AFUA_3G00765)-RELATED-RELATED"/>
    <property type="match status" value="1"/>
</dbReference>
<dbReference type="SUPFAM" id="SSF55729">
    <property type="entry name" value="Acyl-CoA N-acyltransferases (Nat)"/>
    <property type="match status" value="1"/>
</dbReference>
<dbReference type="InterPro" id="IPR016181">
    <property type="entry name" value="Acyl_CoA_acyltransferase"/>
</dbReference>
<dbReference type="PANTHER" id="PTHR43792:SF8">
    <property type="entry name" value="[RIBOSOMAL PROTEIN US5]-ALANINE N-ACETYLTRANSFERASE"/>
    <property type="match status" value="1"/>
</dbReference>
<dbReference type="RefSeq" id="WP_345465359.1">
    <property type="nucleotide sequence ID" value="NZ_BAABHF010000021.1"/>
</dbReference>
<evidence type="ECO:0000256" key="1">
    <source>
        <dbReference type="ARBA" id="ARBA00022679"/>
    </source>
</evidence>
<comment type="caution">
    <text evidence="5">The sequence shown here is derived from an EMBL/GenBank/DDBJ whole genome shotgun (WGS) entry which is preliminary data.</text>
</comment>
<dbReference type="Pfam" id="PF13302">
    <property type="entry name" value="Acetyltransf_3"/>
    <property type="match status" value="1"/>
</dbReference>
<dbReference type="InterPro" id="IPR000182">
    <property type="entry name" value="GNAT_dom"/>
</dbReference>
<sequence>MIEIALEPWADDDLDLLRRLNTPEIWAHLGGPETEEKVLERHKRYLDLGAPGSGRMFTVVLPDGVTVGTIGYWEREWQGEPVYETGWNVLPEHQGRGIAGAAATAIVDRARAEKRHRRLHAYPSVDNPASNAICRKAGFTFAGEHEFEFPKGHFMRCNDWHHDL</sequence>
<reference evidence="6" key="1">
    <citation type="journal article" date="2019" name="Int. J. Syst. Evol. Microbiol.">
        <title>The Global Catalogue of Microorganisms (GCM) 10K type strain sequencing project: providing services to taxonomists for standard genome sequencing and annotation.</title>
        <authorList>
            <consortium name="The Broad Institute Genomics Platform"/>
            <consortium name="The Broad Institute Genome Sequencing Center for Infectious Disease"/>
            <person name="Wu L."/>
            <person name="Ma J."/>
        </authorList>
    </citation>
    <scope>NUCLEOTIDE SEQUENCE [LARGE SCALE GENOMIC DNA]</scope>
    <source>
        <strain evidence="6">JCM 17933</strain>
    </source>
</reference>
<evidence type="ECO:0000313" key="6">
    <source>
        <dbReference type="Proteomes" id="UP001500503"/>
    </source>
</evidence>
<gene>
    <name evidence="5" type="ORF">GCM10023191_038020</name>
</gene>
<dbReference type="Gene3D" id="3.40.630.30">
    <property type="match status" value="1"/>
</dbReference>
<dbReference type="PROSITE" id="PS51186">
    <property type="entry name" value="GNAT"/>
    <property type="match status" value="1"/>
</dbReference>
<proteinExistence type="inferred from homology"/>
<evidence type="ECO:0000313" key="5">
    <source>
        <dbReference type="EMBL" id="GAA4496237.1"/>
    </source>
</evidence>
<dbReference type="InterPro" id="IPR051531">
    <property type="entry name" value="N-acetyltransferase"/>
</dbReference>
<evidence type="ECO:0000256" key="3">
    <source>
        <dbReference type="ARBA" id="ARBA00038502"/>
    </source>
</evidence>
<evidence type="ECO:0000259" key="4">
    <source>
        <dbReference type="PROSITE" id="PS51186"/>
    </source>
</evidence>
<evidence type="ECO:0000256" key="2">
    <source>
        <dbReference type="ARBA" id="ARBA00023315"/>
    </source>
</evidence>
<keyword evidence="1" id="KW-0808">Transferase</keyword>
<protein>
    <recommendedName>
        <fullName evidence="4">N-acetyltransferase domain-containing protein</fullName>
    </recommendedName>
</protein>